<name>A0A8J6AKK6_GALPY</name>
<dbReference type="SUPFAM" id="SSF49417">
    <property type="entry name" value="p53-like transcription factors"/>
    <property type="match status" value="1"/>
</dbReference>
<protein>
    <submittedName>
        <fullName evidence="1">Signal transducer and activator of transcription 2</fullName>
    </submittedName>
</protein>
<keyword evidence="2" id="KW-1185">Reference proteome</keyword>
<dbReference type="GO" id="GO:0003700">
    <property type="term" value="F:DNA-binding transcription factor activity"/>
    <property type="evidence" value="ECO:0007669"/>
    <property type="project" value="InterPro"/>
</dbReference>
<gene>
    <name evidence="1" type="ORF">J0S82_014236</name>
</gene>
<sequence length="296" mass="33706">YPLWLLLKLKTDSSCKKLNELDKGDRGRYYSLQSVCGETSSCISQTSTDLILKIESRFTKWTRLLVRLQKDSESLTMVLWPFHSIGIQDSSSIKTSGRVKLGFNLEFRLSGFGRAMFSGCGKKSDTGLLVITEKLHIISFMIHNSFHSLKQELKTPSFSVSACSIQIPRISSFFLASPEIPGACWALLSVGSSLALAEASTQGIRGRTLHLRAHCCPELTLLKLPFWMWLDKFLHRYNRYMSTSRIAGIVDDTFGCYCRKKFNLQECGKYLKYSLIVLSDRWISYNHHQSLSWSKN</sequence>
<comment type="caution">
    <text evidence="1">The sequence shown here is derived from an EMBL/GenBank/DDBJ whole genome shotgun (WGS) entry which is preliminary data.</text>
</comment>
<reference evidence="1" key="1">
    <citation type="journal article" date="2021" name="Evol. Appl.">
        <title>The genome of the Pyrenean desman and the effects of bottlenecks and inbreeding on the genomic landscape of an endangered species.</title>
        <authorList>
            <person name="Escoda L."/>
            <person name="Castresana J."/>
        </authorList>
    </citation>
    <scope>NUCLEOTIDE SEQUENCE</scope>
    <source>
        <strain evidence="1">IBE-C5619</strain>
    </source>
</reference>
<organism evidence="1 2">
    <name type="scientific">Galemys pyrenaicus</name>
    <name type="common">Iberian desman</name>
    <name type="synonym">Pyrenean desman</name>
    <dbReference type="NCBI Taxonomy" id="202257"/>
    <lineage>
        <taxon>Eukaryota</taxon>
        <taxon>Metazoa</taxon>
        <taxon>Chordata</taxon>
        <taxon>Craniata</taxon>
        <taxon>Vertebrata</taxon>
        <taxon>Euteleostomi</taxon>
        <taxon>Mammalia</taxon>
        <taxon>Eutheria</taxon>
        <taxon>Laurasiatheria</taxon>
        <taxon>Eulipotyphla</taxon>
        <taxon>Talpidae</taxon>
        <taxon>Galemys</taxon>
    </lineage>
</organism>
<evidence type="ECO:0000313" key="1">
    <source>
        <dbReference type="EMBL" id="KAG8523379.1"/>
    </source>
</evidence>
<accession>A0A8J6AKK6</accession>
<feature type="non-terminal residue" evidence="1">
    <location>
        <position position="296"/>
    </location>
</feature>
<dbReference type="EMBL" id="JAGFMF010011412">
    <property type="protein sequence ID" value="KAG8523379.1"/>
    <property type="molecule type" value="Genomic_DNA"/>
</dbReference>
<evidence type="ECO:0000313" key="2">
    <source>
        <dbReference type="Proteomes" id="UP000700334"/>
    </source>
</evidence>
<proteinExistence type="predicted"/>
<dbReference type="Proteomes" id="UP000700334">
    <property type="component" value="Unassembled WGS sequence"/>
</dbReference>
<dbReference type="InterPro" id="IPR008967">
    <property type="entry name" value="p53-like_TF_DNA-bd_sf"/>
</dbReference>
<dbReference type="AlphaFoldDB" id="A0A8J6AKK6"/>